<evidence type="ECO:0000313" key="2">
    <source>
        <dbReference type="Proteomes" id="UP000006591"/>
    </source>
</evidence>
<protein>
    <submittedName>
        <fullName evidence="1">Uncharacterized protein</fullName>
    </submittedName>
</protein>
<sequence>MTSSEQLMAPETAVATVTTKLLAQELTKDVQVNSRRKFEKWDIAITTLEPNINTMLIAIVSSKERDYNAYSKDYMSSIVKQSCTNTRSCFRDGDIPSKICNYPMSEPFFPHDYLLFQICISIHVAPFHSSVFLTGLFIPVLCLRII</sequence>
<dbReference type="OMA" id="ICNYPMM"/>
<proteinExistence type="predicted"/>
<accession>A0A0E0ISP3</accession>
<reference evidence="1" key="1">
    <citation type="submission" date="2015-04" db="UniProtKB">
        <authorList>
            <consortium name="EnsemblPlants"/>
        </authorList>
    </citation>
    <scope>IDENTIFICATION</scope>
    <source>
        <strain evidence="1">SL10</strain>
    </source>
</reference>
<dbReference type="AlphaFoldDB" id="A0A0E0ISP3"/>
<dbReference type="Gramene" id="ONIVA10G10920.2">
    <property type="protein sequence ID" value="ONIVA10G10920.2"/>
    <property type="gene ID" value="ONIVA10G10920"/>
</dbReference>
<organism evidence="1">
    <name type="scientific">Oryza nivara</name>
    <name type="common">Indian wild rice</name>
    <name type="synonym">Oryza sativa f. spontanea</name>
    <dbReference type="NCBI Taxonomy" id="4536"/>
    <lineage>
        <taxon>Eukaryota</taxon>
        <taxon>Viridiplantae</taxon>
        <taxon>Streptophyta</taxon>
        <taxon>Embryophyta</taxon>
        <taxon>Tracheophyta</taxon>
        <taxon>Spermatophyta</taxon>
        <taxon>Magnoliopsida</taxon>
        <taxon>Liliopsida</taxon>
        <taxon>Poales</taxon>
        <taxon>Poaceae</taxon>
        <taxon>BOP clade</taxon>
        <taxon>Oryzoideae</taxon>
        <taxon>Oryzeae</taxon>
        <taxon>Oryzinae</taxon>
        <taxon>Oryza</taxon>
    </lineage>
</organism>
<dbReference type="HOGENOM" id="CLU_168572_0_0_1"/>
<reference evidence="1" key="2">
    <citation type="submission" date="2018-04" db="EMBL/GenBank/DDBJ databases">
        <title>OnivRS2 (Oryza nivara Reference Sequence Version 2).</title>
        <authorList>
            <person name="Zhang J."/>
            <person name="Kudrna D."/>
            <person name="Lee S."/>
            <person name="Talag J."/>
            <person name="Rajasekar S."/>
            <person name="Welchert J."/>
            <person name="Hsing Y.-I."/>
            <person name="Wing R.A."/>
        </authorList>
    </citation>
    <scope>NUCLEOTIDE SEQUENCE [LARGE SCALE GENOMIC DNA]</scope>
</reference>
<dbReference type="Proteomes" id="UP000006591">
    <property type="component" value="Chromosome 10"/>
</dbReference>
<dbReference type="EnsemblPlants" id="ONIVA10G10920.2">
    <property type="protein sequence ID" value="ONIVA10G10920.2"/>
    <property type="gene ID" value="ONIVA10G10920"/>
</dbReference>
<evidence type="ECO:0000313" key="1">
    <source>
        <dbReference type="EnsemblPlants" id="ONIVA10G10920.2"/>
    </source>
</evidence>
<name>A0A0E0ISP3_ORYNI</name>
<keyword evidence="2" id="KW-1185">Reference proteome</keyword>